<dbReference type="InterPro" id="IPR041373">
    <property type="entry name" value="RT_RNaseH"/>
</dbReference>
<feature type="transmembrane region" description="Helical" evidence="16">
    <location>
        <begin position="1072"/>
        <end position="1098"/>
    </location>
</feature>
<keyword evidence="4" id="KW-0433">Leucine-rich repeat</keyword>
<dbReference type="SMART" id="SM00369">
    <property type="entry name" value="LRR_TYP"/>
    <property type="match status" value="19"/>
</dbReference>
<evidence type="ECO:0000256" key="15">
    <source>
        <dbReference type="RuleBase" id="RU000688"/>
    </source>
</evidence>
<keyword evidence="8" id="KW-0540">Nuclease</keyword>
<evidence type="ECO:0000256" key="10">
    <source>
        <dbReference type="ARBA" id="ARBA00022759"/>
    </source>
</evidence>
<sequence>MKGLLLLLLLICVDACPQGCRCTTFRLKCLRARVGKLLIGMGNKIRDLHVEHDHIPELSAALFSHAGLGNLRMLQLHDTNTTSITANAFSAIPRLHTLSITACPLLALPDGALHGLSTLSTIRFSSTILRTLPARMLEGLRVLHLDLSANLLLQLLPNWLGHPAVGACEHADAKLSLRRNYLRIIKPGTFSNACIYTVLDLSSNMLTVLQPHTFFGLSRLHTLDLRRNHISILAADIFAGMDRLQTFHLSSYIQVHLNRHGNYELHKSLGHVLEGLGYTQFKDMGSELPRHVVFGVMPHIFENNKIKFIEEGAFRNLSLLQRLDLSTHCIQNVTKNMFLGLSSLQALSLNQTCIWTLSPATFIGLPCLYHLDLSFNMMEQMLQGTFQGLLKLNTLDISFNKIHTIHPGSFSDIIQLRILNLMGNAIQILSNGFLEGLGNLRSLNLALNAIRIIAPETFGTVTRLQELDLSNNVLTKIPQNTFIAVGRLNKLDISNNNVIVEQRAFGKKQVMKTLGISATNWTLSALQTVQSNQIKITGLPAYLIPGQFAGFETQTLDLSDNFLPLLASNSFTGLSSLRVLVLRRNKLKVIQQEAFRSLWSLNRLTVAYNALEFLERGLFQGLIALEYLFLHNNKISNLTDGVFDSAKSLRRIVLSYNEIHYIHPHTFVHCALLETLELEFNSMLTLDDNFLHLPSLRVLKLSVCNITNIPVSTFRWTPKLSVLDVSYNKLKTIEADALRHLADLTELNLFGVTFECDCPLKDTWTWLQRHSVKLENIMVCRNLNSSQVLSMTELEDILSKLECSNLHSTMEYMPSVDLLEVFKNYIEPCVLSLILLCGIVSNGFLVFLFLWHPDLRAGPNAYSVSMTVGDLLSLVLNLPLSYWDILHGTWELGLTMCRIFMSFRDLTVGVSVFSVVALSVHRYRVVVRSFSKHRGMCGLPEHETVQLCILLVWGLALGFALPTFLTATVETRCYYAPYGVEYLQRTWTIQLFVYCILPVIVITALHLRMVQHMKESVRALPGVPQDTVQSRGRMRVANMVIVLTAVFCLSFVPNFLLRVLFIWSVLEHESVTIVVVSFISFCLFFCNSCFNPIALIYMSSAFRSKFKKYICGQKKEDTAPQVIMLQQRMQLERDLNTNGAEQQWKHWYCTFKNFVESTKANEEQKLLLLTNYIAPSVYEHINEVCTYSAAIAVLESLYVKPKSEVFARYQLFTRCQFQDGPTSAATKMMCYLCGREKHPRTQCPARNAICKKCAKMGHFANVCKSKFFKQSQDKTSASLLAASPSCLSKAVIQIKVNGSETDALVDTGSSQSFTSLEFASTHKFKILLAQGHVSMASTSLQSHVKGMCIVTLQLKDHTYNCISLLILKGLCADVIIGHDILRQHTSLNISFGGSKDPLSVCSLVTALVPPASLFNTLTSDCTPIAIKSRRHSNEDNEFIKREVEKLLSEGIIEESRSPWRAQVLITSSDNHKRRMVIDYSQTINRFTLLDAYPLPRLEDVVRKVSKYEIFSTIDLRSAYHQIPIMSKDKPYTAFEACGRLYQFCRIPFGVTNGVACFQRAIDAIIESQNLKDTFSYWDDVTICGRTQEEHDINLQRFLKAAEKFQLTLNENKSVFSTRRINLLGYTIGNKTIKPDVERLRPLLNLPQPSDSRTLRRAVGMFAHYSGWIPKFSEKVRPLVQCKAFPMTQDAALAFKSLKQVVADSIVTSIDEDSPITVETDASDFAIGATLSQSGRPVAFFSRTLSKTEQRHSAVEKEAYAIVEALRKWRHYLINRYFKLITDQKSVMFMFNNTRKNKIKNEKIKRWQLELSCYKYDIVYRPGRENAVADAFSRICSATEMPGDKLRTLHQALCHPGITRLYHWVRSKNLPYSLDDIKKVTASRNVCAELKPRFFRHNGKLIKATSPFERLNIDFKGPIPSTTRNRYILTVVDEYSRYPFAFPCSDMKSSTVIKCLQQLFSIFGMPSYIHSDRGTSLISYELKAFLASHGIASSRTTPYNPQGNGQAERYNGIIWKTILLALRGRKLEVSQWETVLLDALHSIRSLLCTATNQTPHERMFVHPRRSTYGFSLPTWLTTPGPVLLKHDFDNNKRCKRPKHKFRHDGSCSKLVKRSFDLLHACYSAAAATVKQM</sequence>
<evidence type="ECO:0000313" key="22">
    <source>
        <dbReference type="Proteomes" id="UP001148838"/>
    </source>
</evidence>
<dbReference type="Proteomes" id="UP001148838">
    <property type="component" value="Unassembled WGS sequence"/>
</dbReference>
<comment type="caution">
    <text evidence="21">The sequence shown here is derived from an EMBL/GenBank/DDBJ whole genome shotgun (WGS) entry which is preliminary data.</text>
</comment>
<dbReference type="Gene3D" id="3.30.70.270">
    <property type="match status" value="2"/>
</dbReference>
<dbReference type="SUPFAM" id="SSF56672">
    <property type="entry name" value="DNA/RNA polymerases"/>
    <property type="match status" value="1"/>
</dbReference>
<keyword evidence="5" id="KW-0808">Transferase</keyword>
<keyword evidence="7" id="KW-0548">Nucleotidyltransferase</keyword>
<feature type="transmembrane region" description="Helical" evidence="16">
    <location>
        <begin position="903"/>
        <end position="923"/>
    </location>
</feature>
<keyword evidence="9" id="KW-0677">Repeat</keyword>
<accession>A0ABQ8T0W4</accession>
<dbReference type="EMBL" id="JAJSOF020000017">
    <property type="protein sequence ID" value="KAJ4439883.1"/>
    <property type="molecule type" value="Genomic_DNA"/>
</dbReference>
<evidence type="ECO:0000256" key="8">
    <source>
        <dbReference type="ARBA" id="ARBA00022722"/>
    </source>
</evidence>
<dbReference type="InterPro" id="IPR032675">
    <property type="entry name" value="LRR_dom_sf"/>
</dbReference>
<comment type="similarity">
    <text evidence="2 15">Belongs to the G-protein coupled receptor 1 family.</text>
</comment>
<dbReference type="InterPro" id="IPR001878">
    <property type="entry name" value="Znf_CCHC"/>
</dbReference>
<evidence type="ECO:0000256" key="9">
    <source>
        <dbReference type="ARBA" id="ARBA00022737"/>
    </source>
</evidence>
<evidence type="ECO:0000256" key="3">
    <source>
        <dbReference type="ARBA" id="ARBA00012493"/>
    </source>
</evidence>
<keyword evidence="6 15" id="KW-0812">Transmembrane</keyword>
<dbReference type="Gene3D" id="2.40.70.10">
    <property type="entry name" value="Acid Proteases"/>
    <property type="match status" value="1"/>
</dbReference>
<dbReference type="Pfam" id="PF13855">
    <property type="entry name" value="LRR_8"/>
    <property type="match status" value="8"/>
</dbReference>
<evidence type="ECO:0000256" key="4">
    <source>
        <dbReference type="ARBA" id="ARBA00022614"/>
    </source>
</evidence>
<dbReference type="Gene3D" id="3.30.420.10">
    <property type="entry name" value="Ribonuclease H-like superfamily/Ribonuclease H"/>
    <property type="match status" value="1"/>
</dbReference>
<dbReference type="InterPro" id="IPR043128">
    <property type="entry name" value="Rev_trsase/Diguanyl_cyclase"/>
</dbReference>
<feature type="domain" description="G-protein coupled receptors family 1 profile" evidence="18">
    <location>
        <begin position="841"/>
        <end position="1095"/>
    </location>
</feature>
<evidence type="ECO:0000313" key="21">
    <source>
        <dbReference type="EMBL" id="KAJ4439883.1"/>
    </source>
</evidence>
<dbReference type="Pfam" id="PF00001">
    <property type="entry name" value="7tm_1"/>
    <property type="match status" value="1"/>
</dbReference>
<keyword evidence="17" id="KW-0732">Signal</keyword>
<dbReference type="InterPro" id="IPR017452">
    <property type="entry name" value="GPCR_Rhodpsn_7TM"/>
</dbReference>
<keyword evidence="10" id="KW-0255">Endonuclease</keyword>
<dbReference type="Gene3D" id="3.80.10.10">
    <property type="entry name" value="Ribonuclease Inhibitor"/>
    <property type="match status" value="6"/>
</dbReference>
<dbReference type="InterPro" id="IPR036875">
    <property type="entry name" value="Znf_CCHC_sf"/>
</dbReference>
<evidence type="ECO:0000259" key="20">
    <source>
        <dbReference type="PROSITE" id="PS50994"/>
    </source>
</evidence>
<dbReference type="PROSITE" id="PS50994">
    <property type="entry name" value="INTEGRASE"/>
    <property type="match status" value="1"/>
</dbReference>
<dbReference type="PANTHER" id="PTHR37984">
    <property type="entry name" value="PROTEIN CBG26694"/>
    <property type="match status" value="1"/>
</dbReference>
<protein>
    <recommendedName>
        <fullName evidence="3">RNA-directed DNA polymerase</fullName>
        <ecNumber evidence="3">2.7.7.49</ecNumber>
    </recommendedName>
</protein>
<evidence type="ECO:0000256" key="5">
    <source>
        <dbReference type="ARBA" id="ARBA00022679"/>
    </source>
</evidence>
<proteinExistence type="inferred from homology"/>
<dbReference type="SUPFAM" id="SSF81321">
    <property type="entry name" value="Family A G protein-coupled receptor-like"/>
    <property type="match status" value="1"/>
</dbReference>
<organism evidence="21 22">
    <name type="scientific">Periplaneta americana</name>
    <name type="common">American cockroach</name>
    <name type="synonym">Blatta americana</name>
    <dbReference type="NCBI Taxonomy" id="6978"/>
    <lineage>
        <taxon>Eukaryota</taxon>
        <taxon>Metazoa</taxon>
        <taxon>Ecdysozoa</taxon>
        <taxon>Arthropoda</taxon>
        <taxon>Hexapoda</taxon>
        <taxon>Insecta</taxon>
        <taxon>Pterygota</taxon>
        <taxon>Neoptera</taxon>
        <taxon>Polyneoptera</taxon>
        <taxon>Dictyoptera</taxon>
        <taxon>Blattodea</taxon>
        <taxon>Blattoidea</taxon>
        <taxon>Blattidae</taxon>
        <taxon>Blattinae</taxon>
        <taxon>Periplaneta</taxon>
    </lineage>
</organism>
<evidence type="ECO:0000259" key="19">
    <source>
        <dbReference type="PROSITE" id="PS50878"/>
    </source>
</evidence>
<evidence type="ECO:0000256" key="1">
    <source>
        <dbReference type="ARBA" id="ARBA00004370"/>
    </source>
</evidence>
<keyword evidence="12" id="KW-0695">RNA-directed DNA polymerase</keyword>
<dbReference type="PROSITE" id="PS50262">
    <property type="entry name" value="G_PROTEIN_RECEP_F1_2"/>
    <property type="match status" value="1"/>
</dbReference>
<dbReference type="CDD" id="cd00637">
    <property type="entry name" value="7tm_classA_rhodopsin-like"/>
    <property type="match status" value="1"/>
</dbReference>
<reference evidence="21 22" key="1">
    <citation type="journal article" date="2022" name="Allergy">
        <title>Genome assembly and annotation of Periplaneta americana reveal a comprehensive cockroach allergen profile.</title>
        <authorList>
            <person name="Wang L."/>
            <person name="Xiong Q."/>
            <person name="Saelim N."/>
            <person name="Wang L."/>
            <person name="Nong W."/>
            <person name="Wan A.T."/>
            <person name="Shi M."/>
            <person name="Liu X."/>
            <person name="Cao Q."/>
            <person name="Hui J.H.L."/>
            <person name="Sookrung N."/>
            <person name="Leung T.F."/>
            <person name="Tungtrongchitr A."/>
            <person name="Tsui S.K.W."/>
        </authorList>
    </citation>
    <scope>NUCLEOTIDE SEQUENCE [LARGE SCALE GENOMIC DNA]</scope>
    <source>
        <strain evidence="21">PWHHKU_190912</strain>
    </source>
</reference>
<dbReference type="InterPro" id="IPR021109">
    <property type="entry name" value="Peptidase_aspartic_dom_sf"/>
</dbReference>
<keyword evidence="14 16" id="KW-0472">Membrane</keyword>
<keyword evidence="13 16" id="KW-1133">Transmembrane helix</keyword>
<keyword evidence="15" id="KW-0675">Receptor</keyword>
<keyword evidence="11" id="KW-0378">Hydrolase</keyword>
<keyword evidence="22" id="KW-1185">Reference proteome</keyword>
<evidence type="ECO:0000256" key="13">
    <source>
        <dbReference type="ARBA" id="ARBA00022989"/>
    </source>
</evidence>
<dbReference type="PROSITE" id="PS00237">
    <property type="entry name" value="G_PROTEIN_RECEP_F1_1"/>
    <property type="match status" value="1"/>
</dbReference>
<feature type="transmembrane region" description="Helical" evidence="16">
    <location>
        <begin position="830"/>
        <end position="850"/>
    </location>
</feature>
<evidence type="ECO:0000259" key="18">
    <source>
        <dbReference type="PROSITE" id="PS50262"/>
    </source>
</evidence>
<dbReference type="Gene3D" id="1.20.1070.10">
    <property type="entry name" value="Rhodopsin 7-helix transmembrane proteins"/>
    <property type="match status" value="1"/>
</dbReference>
<evidence type="ECO:0000256" key="11">
    <source>
        <dbReference type="ARBA" id="ARBA00022801"/>
    </source>
</evidence>
<dbReference type="InterPro" id="IPR001584">
    <property type="entry name" value="Integrase_cat-core"/>
</dbReference>
<dbReference type="CDD" id="cd09274">
    <property type="entry name" value="RNase_HI_RT_Ty3"/>
    <property type="match status" value="1"/>
</dbReference>
<dbReference type="InterPro" id="IPR050951">
    <property type="entry name" value="Retrovirus_Pol_polyprotein"/>
</dbReference>
<evidence type="ECO:0000256" key="17">
    <source>
        <dbReference type="SAM" id="SignalP"/>
    </source>
</evidence>
<dbReference type="Pfam" id="PF00078">
    <property type="entry name" value="RVT_1"/>
    <property type="match status" value="1"/>
</dbReference>
<feature type="domain" description="Reverse transcriptase" evidence="19">
    <location>
        <begin position="1445"/>
        <end position="1627"/>
    </location>
</feature>
<dbReference type="InterPro" id="IPR036397">
    <property type="entry name" value="RNaseH_sf"/>
</dbReference>
<evidence type="ECO:0000256" key="7">
    <source>
        <dbReference type="ARBA" id="ARBA00022695"/>
    </source>
</evidence>
<gene>
    <name evidence="21" type="ORF">ANN_08012</name>
</gene>
<dbReference type="PROSITE" id="PS51450">
    <property type="entry name" value="LRR"/>
    <property type="match status" value="3"/>
</dbReference>
<dbReference type="PANTHER" id="PTHR37984:SF5">
    <property type="entry name" value="PROTEIN NYNRIN-LIKE"/>
    <property type="match status" value="1"/>
</dbReference>
<feature type="transmembrane region" description="Helical" evidence="16">
    <location>
        <begin position="944"/>
        <end position="967"/>
    </location>
</feature>
<comment type="subcellular location">
    <subcellularLocation>
        <location evidence="1">Membrane</location>
    </subcellularLocation>
</comment>
<dbReference type="SMART" id="SM00343">
    <property type="entry name" value="ZnF_C2HC"/>
    <property type="match status" value="2"/>
</dbReference>
<feature type="transmembrane region" description="Helical" evidence="16">
    <location>
        <begin position="987"/>
        <end position="1007"/>
    </location>
</feature>
<dbReference type="InterPro" id="IPR000477">
    <property type="entry name" value="RT_dom"/>
</dbReference>
<dbReference type="SUPFAM" id="SSF50630">
    <property type="entry name" value="Acid proteases"/>
    <property type="match status" value="1"/>
</dbReference>
<dbReference type="InterPro" id="IPR001611">
    <property type="entry name" value="Leu-rich_rpt"/>
</dbReference>
<keyword evidence="15" id="KW-0807">Transducer</keyword>
<dbReference type="Pfam" id="PF00665">
    <property type="entry name" value="rve"/>
    <property type="match status" value="1"/>
</dbReference>
<feature type="chain" id="PRO_5046693192" description="RNA-directed DNA polymerase" evidence="17">
    <location>
        <begin position="16"/>
        <end position="2131"/>
    </location>
</feature>
<dbReference type="Gene3D" id="4.10.60.10">
    <property type="entry name" value="Zinc finger, CCHC-type"/>
    <property type="match status" value="1"/>
</dbReference>
<dbReference type="CDD" id="cd00303">
    <property type="entry name" value="retropepsin_like"/>
    <property type="match status" value="1"/>
</dbReference>
<dbReference type="InterPro" id="IPR012337">
    <property type="entry name" value="RNaseH-like_sf"/>
</dbReference>
<dbReference type="InterPro" id="IPR000276">
    <property type="entry name" value="GPCR_Rhodpsn"/>
</dbReference>
<evidence type="ECO:0000256" key="2">
    <source>
        <dbReference type="ARBA" id="ARBA00010663"/>
    </source>
</evidence>
<evidence type="ECO:0000256" key="12">
    <source>
        <dbReference type="ARBA" id="ARBA00022918"/>
    </source>
</evidence>
<dbReference type="Pfam" id="PF13975">
    <property type="entry name" value="gag-asp_proteas"/>
    <property type="match status" value="1"/>
</dbReference>
<dbReference type="CDD" id="cd01647">
    <property type="entry name" value="RT_LTR"/>
    <property type="match status" value="1"/>
</dbReference>
<dbReference type="SUPFAM" id="SSF53098">
    <property type="entry name" value="Ribonuclease H-like"/>
    <property type="match status" value="1"/>
</dbReference>
<dbReference type="EC" id="2.7.7.49" evidence="3"/>
<dbReference type="Pfam" id="PF17917">
    <property type="entry name" value="RT_RNaseH"/>
    <property type="match status" value="1"/>
</dbReference>
<evidence type="ECO:0000256" key="6">
    <source>
        <dbReference type="ARBA" id="ARBA00022692"/>
    </source>
</evidence>
<dbReference type="InterPro" id="IPR043502">
    <property type="entry name" value="DNA/RNA_pol_sf"/>
</dbReference>
<dbReference type="PRINTS" id="PR00237">
    <property type="entry name" value="GPCRRHODOPSN"/>
</dbReference>
<dbReference type="Gene3D" id="3.10.10.10">
    <property type="entry name" value="HIV Type 1 Reverse Transcriptase, subunit A, domain 1"/>
    <property type="match status" value="1"/>
</dbReference>
<feature type="signal peptide" evidence="17">
    <location>
        <begin position="1"/>
        <end position="15"/>
    </location>
</feature>
<dbReference type="SUPFAM" id="SSF52058">
    <property type="entry name" value="L domain-like"/>
    <property type="match status" value="3"/>
</dbReference>
<dbReference type="SUPFAM" id="SSF57756">
    <property type="entry name" value="Retrovirus zinc finger-like domains"/>
    <property type="match status" value="1"/>
</dbReference>
<dbReference type="PROSITE" id="PS50878">
    <property type="entry name" value="RT_POL"/>
    <property type="match status" value="1"/>
</dbReference>
<feature type="domain" description="Integrase catalytic" evidence="20">
    <location>
        <begin position="1902"/>
        <end position="2062"/>
    </location>
</feature>
<keyword evidence="15" id="KW-0297">G-protein coupled receptor</keyword>
<feature type="transmembrane region" description="Helical" evidence="16">
    <location>
        <begin position="1040"/>
        <end position="1066"/>
    </location>
</feature>
<dbReference type="InterPro" id="IPR003591">
    <property type="entry name" value="Leu-rich_rpt_typical-subtyp"/>
</dbReference>
<evidence type="ECO:0000256" key="16">
    <source>
        <dbReference type="SAM" id="Phobius"/>
    </source>
</evidence>
<evidence type="ECO:0000256" key="14">
    <source>
        <dbReference type="ARBA" id="ARBA00023136"/>
    </source>
</evidence>
<name>A0ABQ8T0W4_PERAM</name>